<name>A0ACB9ICT0_9ASTR</name>
<dbReference type="EMBL" id="CM042026">
    <property type="protein sequence ID" value="KAI3805468.1"/>
    <property type="molecule type" value="Genomic_DNA"/>
</dbReference>
<reference evidence="2" key="1">
    <citation type="journal article" date="2022" name="Mol. Ecol. Resour.">
        <title>The genomes of chicory, endive, great burdock and yacon provide insights into Asteraceae palaeo-polyploidization history and plant inulin production.</title>
        <authorList>
            <person name="Fan W."/>
            <person name="Wang S."/>
            <person name="Wang H."/>
            <person name="Wang A."/>
            <person name="Jiang F."/>
            <person name="Liu H."/>
            <person name="Zhao H."/>
            <person name="Xu D."/>
            <person name="Zhang Y."/>
        </authorList>
    </citation>
    <scope>NUCLEOTIDE SEQUENCE [LARGE SCALE GENOMIC DNA]</scope>
    <source>
        <strain evidence="2">cv. Yunnan</strain>
    </source>
</reference>
<protein>
    <submittedName>
        <fullName evidence="1">Uncharacterized protein</fullName>
    </submittedName>
</protein>
<gene>
    <name evidence="1" type="ORF">L1987_27877</name>
</gene>
<evidence type="ECO:0000313" key="2">
    <source>
        <dbReference type="Proteomes" id="UP001056120"/>
    </source>
</evidence>
<proteinExistence type="predicted"/>
<evidence type="ECO:0000313" key="1">
    <source>
        <dbReference type="EMBL" id="KAI3805468.1"/>
    </source>
</evidence>
<organism evidence="1 2">
    <name type="scientific">Smallanthus sonchifolius</name>
    <dbReference type="NCBI Taxonomy" id="185202"/>
    <lineage>
        <taxon>Eukaryota</taxon>
        <taxon>Viridiplantae</taxon>
        <taxon>Streptophyta</taxon>
        <taxon>Embryophyta</taxon>
        <taxon>Tracheophyta</taxon>
        <taxon>Spermatophyta</taxon>
        <taxon>Magnoliopsida</taxon>
        <taxon>eudicotyledons</taxon>
        <taxon>Gunneridae</taxon>
        <taxon>Pentapetalae</taxon>
        <taxon>asterids</taxon>
        <taxon>campanulids</taxon>
        <taxon>Asterales</taxon>
        <taxon>Asteraceae</taxon>
        <taxon>Asteroideae</taxon>
        <taxon>Heliantheae alliance</taxon>
        <taxon>Millerieae</taxon>
        <taxon>Smallanthus</taxon>
    </lineage>
</organism>
<comment type="caution">
    <text evidence="1">The sequence shown here is derived from an EMBL/GenBank/DDBJ whole genome shotgun (WGS) entry which is preliminary data.</text>
</comment>
<reference evidence="1 2" key="2">
    <citation type="journal article" date="2022" name="Mol. Ecol. Resour.">
        <title>The genomes of chicory, endive, great burdock and yacon provide insights into Asteraceae paleo-polyploidization history and plant inulin production.</title>
        <authorList>
            <person name="Fan W."/>
            <person name="Wang S."/>
            <person name="Wang H."/>
            <person name="Wang A."/>
            <person name="Jiang F."/>
            <person name="Liu H."/>
            <person name="Zhao H."/>
            <person name="Xu D."/>
            <person name="Zhang Y."/>
        </authorList>
    </citation>
    <scope>NUCLEOTIDE SEQUENCE [LARGE SCALE GENOMIC DNA]</scope>
    <source>
        <strain evidence="2">cv. Yunnan</strain>
        <tissue evidence="1">Leaves</tissue>
    </source>
</reference>
<accession>A0ACB9ICT0</accession>
<dbReference type="Proteomes" id="UP001056120">
    <property type="component" value="Linkage Group LG09"/>
</dbReference>
<sequence>MSDVPPEVLVRILSRLPVKSLLQFRSVSKPLHAIIDSPYFVNLHLQQSMKTDKVLALFRGIGSSTSLCSLYMDSHPTAVELETPFDRTRFPYVLGSCRGLICLSSGPDDRLILLWNPSTRKCKLIPPPIHYSPPAYGDIITIDQVGYDHVNDDYKVVRLAQCSGPGVNFKVSVYGLKLNMWQLEEQIFPYNFFPVPCSGQGLCVSGAVHWLVNQKPGPVMDCLIVALDLASQRFELVPQPEYSDNYVALDLGMLGGCLCVVANGEMHNVDVWVMGEYGVKESWSKLIALTTKNSVMSVFPSVKPIIYLNNSKEVLLEMNQRFVSFDLQEKKCKHMRFSDVSHMSAFVYQESLV</sequence>
<keyword evidence="2" id="KW-1185">Reference proteome</keyword>